<dbReference type="PANTHER" id="PTHR46889:SF4">
    <property type="entry name" value="TRANSPOSASE INSO FOR INSERTION SEQUENCE ELEMENT IS911B-RELATED"/>
    <property type="match status" value="1"/>
</dbReference>
<dbReference type="InterPro" id="IPR012337">
    <property type="entry name" value="RNaseH-like_sf"/>
</dbReference>
<dbReference type="Pfam" id="PF13683">
    <property type="entry name" value="rve_3"/>
    <property type="match status" value="1"/>
</dbReference>
<organism evidence="2 3">
    <name type="scientific">Vibrio hyugaensis</name>
    <dbReference type="NCBI Taxonomy" id="1534743"/>
    <lineage>
        <taxon>Bacteria</taxon>
        <taxon>Pseudomonadati</taxon>
        <taxon>Pseudomonadota</taxon>
        <taxon>Gammaproteobacteria</taxon>
        <taxon>Vibrionales</taxon>
        <taxon>Vibrionaceae</taxon>
        <taxon>Vibrio</taxon>
    </lineage>
</organism>
<protein>
    <recommendedName>
        <fullName evidence="1">Integrase catalytic domain-containing protein</fullName>
    </recommendedName>
</protein>
<accession>A0ABQ5Y2V5</accession>
<dbReference type="Proteomes" id="UP001156669">
    <property type="component" value="Unassembled WGS sequence"/>
</dbReference>
<dbReference type="InterPro" id="IPR050900">
    <property type="entry name" value="Transposase_IS3/IS150/IS904"/>
</dbReference>
<evidence type="ECO:0000259" key="1">
    <source>
        <dbReference type="Pfam" id="PF13683"/>
    </source>
</evidence>
<feature type="domain" description="Integrase catalytic" evidence="1">
    <location>
        <begin position="1"/>
        <end position="62"/>
    </location>
</feature>
<comment type="caution">
    <text evidence="2">The sequence shown here is derived from an EMBL/GenBank/DDBJ whole genome shotgun (WGS) entry which is preliminary data.</text>
</comment>
<proteinExistence type="predicted"/>
<dbReference type="PANTHER" id="PTHR46889">
    <property type="entry name" value="TRANSPOSASE INSF FOR INSERTION SEQUENCE IS3B-RELATED"/>
    <property type="match status" value="1"/>
</dbReference>
<evidence type="ECO:0000313" key="2">
    <source>
        <dbReference type="EMBL" id="GLR03947.1"/>
    </source>
</evidence>
<keyword evidence="3" id="KW-1185">Reference proteome</keyword>
<dbReference type="SUPFAM" id="SSF53098">
    <property type="entry name" value="Ribonuclease H-like"/>
    <property type="match status" value="1"/>
</dbReference>
<reference evidence="3" key="1">
    <citation type="journal article" date="2019" name="Int. J. Syst. Evol. Microbiol.">
        <title>The Global Catalogue of Microorganisms (GCM) 10K type strain sequencing project: providing services to taxonomists for standard genome sequencing and annotation.</title>
        <authorList>
            <consortium name="The Broad Institute Genomics Platform"/>
            <consortium name="The Broad Institute Genome Sequencing Center for Infectious Disease"/>
            <person name="Wu L."/>
            <person name="Ma J."/>
        </authorList>
    </citation>
    <scope>NUCLEOTIDE SEQUENCE [LARGE SCALE GENOMIC DNA]</scope>
    <source>
        <strain evidence="3">NBRC 110633</strain>
    </source>
</reference>
<sequence>MSRKGNCWDNACSESFFAQYKKEWISNLGEVSRQEMTMQSRLYIDTYYNPVRRHGTLGGVSPIDFELMN</sequence>
<gene>
    <name evidence="2" type="ORF">GCM10007906_15340</name>
</gene>
<dbReference type="EMBL" id="BSOE01000019">
    <property type="protein sequence ID" value="GLR03947.1"/>
    <property type="molecule type" value="Genomic_DNA"/>
</dbReference>
<name>A0ABQ5Y2V5_9VIBR</name>
<dbReference type="InterPro" id="IPR001584">
    <property type="entry name" value="Integrase_cat-core"/>
</dbReference>
<evidence type="ECO:0000313" key="3">
    <source>
        <dbReference type="Proteomes" id="UP001156669"/>
    </source>
</evidence>